<dbReference type="Pfam" id="PF17891">
    <property type="entry name" value="FluMu_N"/>
    <property type="match status" value="1"/>
</dbReference>
<evidence type="ECO:0000256" key="1">
    <source>
        <dbReference type="SAM" id="MobiDB-lite"/>
    </source>
</evidence>
<reference evidence="3 4" key="1">
    <citation type="submission" date="2015-02" db="EMBL/GenBank/DDBJ databases">
        <title>Whole genome shotgun sequencing of cultured foodborne pathogen.</title>
        <authorList>
            <person name="Timme R."/>
            <person name="Allard M.W."/>
            <person name="Strain E."/>
            <person name="Evans P.S."/>
            <person name="Brown E."/>
        </authorList>
    </citation>
    <scope>NUCLEOTIDE SEQUENCE [LARGE SCALE GENOMIC DNA]</scope>
    <source>
        <strain evidence="3 4">GCSL-TSO-24</strain>
    </source>
</reference>
<dbReference type="AlphaFoldDB" id="A0A0D8L6I7"/>
<organism evidence="3 4">
    <name type="scientific">Morganella morganii</name>
    <name type="common">Proteus morganii</name>
    <dbReference type="NCBI Taxonomy" id="582"/>
    <lineage>
        <taxon>Bacteria</taxon>
        <taxon>Pseudomonadati</taxon>
        <taxon>Pseudomonadota</taxon>
        <taxon>Gammaproteobacteria</taxon>
        <taxon>Enterobacterales</taxon>
        <taxon>Morganellaceae</taxon>
        <taxon>Morganella</taxon>
    </lineage>
</organism>
<dbReference type="PATRIC" id="fig|582.24.peg.4088"/>
<dbReference type="Gene3D" id="3.40.5.80">
    <property type="match status" value="1"/>
</dbReference>
<accession>A0A0D8L6I7</accession>
<name>A0A0D8L6I7_MORMO</name>
<gene>
    <name evidence="3" type="ORF">UA45_12980</name>
</gene>
<feature type="region of interest" description="Disordered" evidence="1">
    <location>
        <begin position="112"/>
        <end position="147"/>
    </location>
</feature>
<sequence length="147" mass="15279">MSDKANLSPDDTGSIAEMAGVFVVNTAHEGYRRAGLVLHSGENTLPPVTVSVLEALESDPRLVVTVIPADTDRDAPGRLDNPGASAAVAEGAEGEQPGVTLTIDVLNVPAAAEQATEAAEPVRQAEEPARQEAEAAEKSSDKRRAKK</sequence>
<feature type="domain" description="Mu-like prophage FluMu N-terminal" evidence="2">
    <location>
        <begin position="21"/>
        <end position="67"/>
    </location>
</feature>
<dbReference type="Proteomes" id="UP000032582">
    <property type="component" value="Unassembled WGS sequence"/>
</dbReference>
<dbReference type="EMBL" id="JZSH01000151">
    <property type="protein sequence ID" value="KJF77389.1"/>
    <property type="molecule type" value="Genomic_DNA"/>
</dbReference>
<feature type="compositionally biased region" description="Basic and acidic residues" evidence="1">
    <location>
        <begin position="123"/>
        <end position="147"/>
    </location>
</feature>
<dbReference type="InterPro" id="IPR041227">
    <property type="entry name" value="FluMu_N"/>
</dbReference>
<evidence type="ECO:0000313" key="3">
    <source>
        <dbReference type="EMBL" id="KJF77389.1"/>
    </source>
</evidence>
<dbReference type="SUPFAM" id="SSF160059">
    <property type="entry name" value="PriA/YqbF domain"/>
    <property type="match status" value="1"/>
</dbReference>
<protein>
    <recommendedName>
        <fullName evidence="2">Mu-like prophage FluMu N-terminal domain-containing protein</fullName>
    </recommendedName>
</protein>
<proteinExistence type="predicted"/>
<evidence type="ECO:0000313" key="4">
    <source>
        <dbReference type="Proteomes" id="UP000032582"/>
    </source>
</evidence>
<evidence type="ECO:0000259" key="2">
    <source>
        <dbReference type="Pfam" id="PF17891"/>
    </source>
</evidence>
<comment type="caution">
    <text evidence="3">The sequence shown here is derived from an EMBL/GenBank/DDBJ whole genome shotgun (WGS) entry which is preliminary data.</text>
</comment>